<name>A0A518HRN5_9BACT</name>
<organism evidence="2 3">
    <name type="scientific">Stieleria neptunia</name>
    <dbReference type="NCBI Taxonomy" id="2527979"/>
    <lineage>
        <taxon>Bacteria</taxon>
        <taxon>Pseudomonadati</taxon>
        <taxon>Planctomycetota</taxon>
        <taxon>Planctomycetia</taxon>
        <taxon>Pirellulales</taxon>
        <taxon>Pirellulaceae</taxon>
        <taxon>Stieleria</taxon>
    </lineage>
</organism>
<sequence>MIASGAVRSGAGEWWQNDSGQNDEAGESGQDDGGKTMGPVSR</sequence>
<dbReference type="Proteomes" id="UP000319004">
    <property type="component" value="Chromosome"/>
</dbReference>
<feature type="region of interest" description="Disordered" evidence="1">
    <location>
        <begin position="1"/>
        <end position="42"/>
    </location>
</feature>
<reference evidence="2 3" key="1">
    <citation type="submission" date="2019-03" db="EMBL/GenBank/DDBJ databases">
        <title>Deep-cultivation of Planctomycetes and their phenomic and genomic characterization uncovers novel biology.</title>
        <authorList>
            <person name="Wiegand S."/>
            <person name="Jogler M."/>
            <person name="Boedeker C."/>
            <person name="Pinto D."/>
            <person name="Vollmers J."/>
            <person name="Rivas-Marin E."/>
            <person name="Kohn T."/>
            <person name="Peeters S.H."/>
            <person name="Heuer A."/>
            <person name="Rast P."/>
            <person name="Oberbeckmann S."/>
            <person name="Bunk B."/>
            <person name="Jeske O."/>
            <person name="Meyerdierks A."/>
            <person name="Storesund J.E."/>
            <person name="Kallscheuer N."/>
            <person name="Luecker S."/>
            <person name="Lage O.M."/>
            <person name="Pohl T."/>
            <person name="Merkel B.J."/>
            <person name="Hornburger P."/>
            <person name="Mueller R.-W."/>
            <person name="Bruemmer F."/>
            <person name="Labrenz M."/>
            <person name="Spormann A.M."/>
            <person name="Op den Camp H."/>
            <person name="Overmann J."/>
            <person name="Amann R."/>
            <person name="Jetten M.S.M."/>
            <person name="Mascher T."/>
            <person name="Medema M.H."/>
            <person name="Devos D.P."/>
            <person name="Kaster A.-K."/>
            <person name="Ovreas L."/>
            <person name="Rohde M."/>
            <person name="Galperin M.Y."/>
            <person name="Jogler C."/>
        </authorList>
    </citation>
    <scope>NUCLEOTIDE SEQUENCE [LARGE SCALE GENOMIC DNA]</scope>
    <source>
        <strain evidence="2 3">Enr13</strain>
    </source>
</reference>
<evidence type="ECO:0000313" key="3">
    <source>
        <dbReference type="Proteomes" id="UP000319004"/>
    </source>
</evidence>
<gene>
    <name evidence="2" type="ORF">Enr13x_33050</name>
</gene>
<dbReference type="AlphaFoldDB" id="A0A518HRN5"/>
<evidence type="ECO:0000313" key="2">
    <source>
        <dbReference type="EMBL" id="QDV43448.1"/>
    </source>
</evidence>
<protein>
    <submittedName>
        <fullName evidence="2">Uncharacterized protein</fullName>
    </submittedName>
</protein>
<dbReference type="EMBL" id="CP037423">
    <property type="protein sequence ID" value="QDV43448.1"/>
    <property type="molecule type" value="Genomic_DNA"/>
</dbReference>
<keyword evidence="3" id="KW-1185">Reference proteome</keyword>
<evidence type="ECO:0000256" key="1">
    <source>
        <dbReference type="SAM" id="MobiDB-lite"/>
    </source>
</evidence>
<dbReference type="KEGG" id="snep:Enr13x_33050"/>
<accession>A0A518HRN5</accession>
<proteinExistence type="predicted"/>